<keyword evidence="2 6" id="KW-0812">Transmembrane</keyword>
<dbReference type="EMBL" id="KN847317">
    <property type="protein sequence ID" value="KIW60055.1"/>
    <property type="molecule type" value="Genomic_DNA"/>
</dbReference>
<dbReference type="Proteomes" id="UP000054342">
    <property type="component" value="Unassembled WGS sequence"/>
</dbReference>
<evidence type="ECO:0008006" key="9">
    <source>
        <dbReference type="Google" id="ProtNLM"/>
    </source>
</evidence>
<feature type="region of interest" description="Disordered" evidence="5">
    <location>
        <begin position="86"/>
        <end position="167"/>
    </location>
</feature>
<dbReference type="GO" id="GO:0071944">
    <property type="term" value="C:cell periphery"/>
    <property type="evidence" value="ECO:0007669"/>
    <property type="project" value="UniProtKB-ARBA"/>
</dbReference>
<keyword evidence="4 6" id="KW-0472">Membrane</keyword>
<evidence type="ECO:0000256" key="1">
    <source>
        <dbReference type="ARBA" id="ARBA00004167"/>
    </source>
</evidence>
<reference evidence="7 8" key="1">
    <citation type="submission" date="2015-01" db="EMBL/GenBank/DDBJ databases">
        <title>The Genome Sequence of Exophiala xenobiotica CBS118157.</title>
        <authorList>
            <consortium name="The Broad Institute Genomics Platform"/>
            <person name="Cuomo C."/>
            <person name="de Hoog S."/>
            <person name="Gorbushina A."/>
            <person name="Stielow B."/>
            <person name="Teixiera M."/>
            <person name="Abouelleil A."/>
            <person name="Chapman S.B."/>
            <person name="Priest M."/>
            <person name="Young S.K."/>
            <person name="Wortman J."/>
            <person name="Nusbaum C."/>
            <person name="Birren B."/>
        </authorList>
    </citation>
    <scope>NUCLEOTIDE SEQUENCE [LARGE SCALE GENOMIC DNA]</scope>
    <source>
        <strain evidence="7 8">CBS 118157</strain>
    </source>
</reference>
<evidence type="ECO:0000256" key="2">
    <source>
        <dbReference type="ARBA" id="ARBA00022692"/>
    </source>
</evidence>
<keyword evidence="3 6" id="KW-1133">Transmembrane helix</keyword>
<evidence type="ECO:0000313" key="8">
    <source>
        <dbReference type="Proteomes" id="UP000054342"/>
    </source>
</evidence>
<evidence type="ECO:0000256" key="5">
    <source>
        <dbReference type="SAM" id="MobiDB-lite"/>
    </source>
</evidence>
<dbReference type="PANTHER" id="PTHR15549">
    <property type="entry name" value="PAIRED IMMUNOGLOBULIN-LIKE TYPE 2 RECEPTOR"/>
    <property type="match status" value="1"/>
</dbReference>
<evidence type="ECO:0000256" key="3">
    <source>
        <dbReference type="ARBA" id="ARBA00022989"/>
    </source>
</evidence>
<proteinExistence type="predicted"/>
<evidence type="ECO:0000256" key="4">
    <source>
        <dbReference type="ARBA" id="ARBA00023136"/>
    </source>
</evidence>
<keyword evidence="8" id="KW-1185">Reference proteome</keyword>
<organism evidence="7 8">
    <name type="scientific">Exophiala xenobiotica</name>
    <dbReference type="NCBI Taxonomy" id="348802"/>
    <lineage>
        <taxon>Eukaryota</taxon>
        <taxon>Fungi</taxon>
        <taxon>Dikarya</taxon>
        <taxon>Ascomycota</taxon>
        <taxon>Pezizomycotina</taxon>
        <taxon>Eurotiomycetes</taxon>
        <taxon>Chaetothyriomycetidae</taxon>
        <taxon>Chaetothyriales</taxon>
        <taxon>Herpotrichiellaceae</taxon>
        <taxon>Exophiala</taxon>
    </lineage>
</organism>
<dbReference type="GeneID" id="25322212"/>
<feature type="region of interest" description="Disordered" evidence="5">
    <location>
        <begin position="1"/>
        <end position="53"/>
    </location>
</feature>
<sequence>MPIEAQFEPLQSTKPASPRTTVGAKTDDASTTSPTAAASSSPPAAASSKSDGGLSRGAKVAIGVVIPVVALVVAIIVCGVMRRRSVRRRQEQATQAQAGSEKRWRSDNKAQSQDVKGPPAYVSEMQGSQSALSELPSGKGAAATYPFEMPSTESGRTWNAVELPVGT</sequence>
<feature type="transmembrane region" description="Helical" evidence="6">
    <location>
        <begin position="60"/>
        <end position="81"/>
    </location>
</feature>
<dbReference type="AlphaFoldDB" id="A0A0D2EZH1"/>
<evidence type="ECO:0000313" key="7">
    <source>
        <dbReference type="EMBL" id="KIW60055.1"/>
    </source>
</evidence>
<dbReference type="HOGENOM" id="CLU_1594563_0_0_1"/>
<name>A0A0D2EZH1_9EURO</name>
<gene>
    <name evidence="7" type="ORF">PV05_00304</name>
</gene>
<dbReference type="RefSeq" id="XP_013320639.1">
    <property type="nucleotide sequence ID" value="XM_013465185.1"/>
</dbReference>
<evidence type="ECO:0000256" key="6">
    <source>
        <dbReference type="SAM" id="Phobius"/>
    </source>
</evidence>
<feature type="compositionally biased region" description="Low complexity" evidence="5">
    <location>
        <begin position="29"/>
        <end position="53"/>
    </location>
</feature>
<dbReference type="InterPro" id="IPR051694">
    <property type="entry name" value="Immunoregulatory_rcpt-like"/>
</dbReference>
<feature type="compositionally biased region" description="Polar residues" evidence="5">
    <location>
        <begin position="9"/>
        <end position="20"/>
    </location>
</feature>
<dbReference type="GO" id="GO:0016020">
    <property type="term" value="C:membrane"/>
    <property type="evidence" value="ECO:0007669"/>
    <property type="project" value="UniProtKB-SubCell"/>
</dbReference>
<protein>
    <recommendedName>
        <fullName evidence="9">Mid2 domain-containing protein</fullName>
    </recommendedName>
</protein>
<accession>A0A0D2EZH1</accession>
<comment type="subcellular location">
    <subcellularLocation>
        <location evidence="1">Membrane</location>
        <topology evidence="1">Single-pass membrane protein</topology>
    </subcellularLocation>
</comment>